<reference evidence="3 4" key="2">
    <citation type="journal article" date="2019" name="G3 (Bethesda)">
        <title>Hybrid Assembly of the Genome of the Entomopathogenic Nematode Steinernema carpocapsae Identifies the X-Chromosome.</title>
        <authorList>
            <person name="Serra L."/>
            <person name="Macchietto M."/>
            <person name="Macias-Munoz A."/>
            <person name="McGill C.J."/>
            <person name="Rodriguez I.M."/>
            <person name="Rodriguez B."/>
            <person name="Murad R."/>
            <person name="Mortazavi A."/>
        </authorList>
    </citation>
    <scope>NUCLEOTIDE SEQUENCE [LARGE SCALE GENOMIC DNA]</scope>
    <source>
        <strain evidence="3 4">ALL</strain>
    </source>
</reference>
<feature type="domain" description="Peptidase A1" evidence="2">
    <location>
        <begin position="3"/>
        <end position="69"/>
    </location>
</feature>
<gene>
    <name evidence="3" type="ORF">L596_022280</name>
</gene>
<evidence type="ECO:0000259" key="2">
    <source>
        <dbReference type="Pfam" id="PF00026"/>
    </source>
</evidence>
<dbReference type="InterPro" id="IPR001461">
    <property type="entry name" value="Aspartic_peptidase_A1"/>
</dbReference>
<dbReference type="Gene3D" id="2.40.70.10">
    <property type="entry name" value="Acid Proteases"/>
    <property type="match status" value="1"/>
</dbReference>
<comment type="caution">
    <text evidence="3">The sequence shown here is derived from an EMBL/GenBank/DDBJ whole genome shotgun (WGS) entry which is preliminary data.</text>
</comment>
<dbReference type="GO" id="GO:0005764">
    <property type="term" value="C:lysosome"/>
    <property type="evidence" value="ECO:0007669"/>
    <property type="project" value="TreeGrafter"/>
</dbReference>
<dbReference type="AlphaFoldDB" id="A0A4U5MLC8"/>
<evidence type="ECO:0000313" key="3">
    <source>
        <dbReference type="EMBL" id="TKR70231.1"/>
    </source>
</evidence>
<dbReference type="GO" id="GO:0004190">
    <property type="term" value="F:aspartic-type endopeptidase activity"/>
    <property type="evidence" value="ECO:0007669"/>
    <property type="project" value="InterPro"/>
</dbReference>
<accession>A0A4U5MLC8</accession>
<dbReference type="PANTHER" id="PTHR47966:SF45">
    <property type="entry name" value="PEPTIDASE A1 DOMAIN-CONTAINING PROTEIN"/>
    <property type="match status" value="1"/>
</dbReference>
<dbReference type="STRING" id="34508.A0A4U5MLC8"/>
<evidence type="ECO:0000313" key="4">
    <source>
        <dbReference type="Proteomes" id="UP000298663"/>
    </source>
</evidence>
<proteinExistence type="inferred from homology"/>
<dbReference type="GO" id="GO:0006508">
    <property type="term" value="P:proteolysis"/>
    <property type="evidence" value="ECO:0007669"/>
    <property type="project" value="InterPro"/>
</dbReference>
<dbReference type="InterPro" id="IPR021109">
    <property type="entry name" value="Peptidase_aspartic_dom_sf"/>
</dbReference>
<dbReference type="PANTHER" id="PTHR47966">
    <property type="entry name" value="BETA-SITE APP-CLEAVING ENZYME, ISOFORM A-RELATED"/>
    <property type="match status" value="1"/>
</dbReference>
<dbReference type="InterPro" id="IPR033121">
    <property type="entry name" value="PEPTIDASE_A1"/>
</dbReference>
<dbReference type="Pfam" id="PF00026">
    <property type="entry name" value="Asp"/>
    <property type="match status" value="1"/>
</dbReference>
<evidence type="ECO:0000256" key="1">
    <source>
        <dbReference type="ARBA" id="ARBA00007447"/>
    </source>
</evidence>
<dbReference type="EMBL" id="AZBU02000007">
    <property type="protein sequence ID" value="TKR70231.1"/>
    <property type="molecule type" value="Genomic_DNA"/>
</dbReference>
<reference evidence="3 4" key="1">
    <citation type="journal article" date="2015" name="Genome Biol.">
        <title>Comparative genomics of Steinernema reveals deeply conserved gene regulatory networks.</title>
        <authorList>
            <person name="Dillman A.R."/>
            <person name="Macchietto M."/>
            <person name="Porter C.F."/>
            <person name="Rogers A."/>
            <person name="Williams B."/>
            <person name="Antoshechkin I."/>
            <person name="Lee M.M."/>
            <person name="Goodwin Z."/>
            <person name="Lu X."/>
            <person name="Lewis E.E."/>
            <person name="Goodrich-Blair H."/>
            <person name="Stock S.P."/>
            <person name="Adams B.J."/>
            <person name="Sternberg P.W."/>
            <person name="Mortazavi A."/>
        </authorList>
    </citation>
    <scope>NUCLEOTIDE SEQUENCE [LARGE SCALE GENOMIC DNA]</scope>
    <source>
        <strain evidence="3 4">ALL</strain>
    </source>
</reference>
<dbReference type="Proteomes" id="UP000298663">
    <property type="component" value="Unassembled WGS sequence"/>
</dbReference>
<dbReference type="SUPFAM" id="SSF50630">
    <property type="entry name" value="Acid proteases"/>
    <property type="match status" value="1"/>
</dbReference>
<dbReference type="OrthoDB" id="771136at2759"/>
<name>A0A4U5MLC8_STECR</name>
<comment type="similarity">
    <text evidence="1">Belongs to the peptidase A1 family.</text>
</comment>
<organism evidence="3 4">
    <name type="scientific">Steinernema carpocapsae</name>
    <name type="common">Entomopathogenic nematode</name>
    <dbReference type="NCBI Taxonomy" id="34508"/>
    <lineage>
        <taxon>Eukaryota</taxon>
        <taxon>Metazoa</taxon>
        <taxon>Ecdysozoa</taxon>
        <taxon>Nematoda</taxon>
        <taxon>Chromadorea</taxon>
        <taxon>Rhabditida</taxon>
        <taxon>Tylenchina</taxon>
        <taxon>Panagrolaimomorpha</taxon>
        <taxon>Strongyloidoidea</taxon>
        <taxon>Steinernematidae</taxon>
        <taxon>Steinernema</taxon>
    </lineage>
</organism>
<keyword evidence="4" id="KW-1185">Reference proteome</keyword>
<sequence>MANFFDNQPLDGLVGLAFQSIAVDNVVPPVINAINQGILDASVFTIWMEDRGDSNNVQGDIFTYGGIDTLVSRNWEVLSDSGTSASNSQKSS</sequence>
<protein>
    <recommendedName>
        <fullName evidence="2">Peptidase A1 domain-containing protein</fullName>
    </recommendedName>
</protein>